<organism evidence="11 12">
    <name type="scientific">Caenorhabditis briggsae</name>
    <dbReference type="NCBI Taxonomy" id="6238"/>
    <lineage>
        <taxon>Eukaryota</taxon>
        <taxon>Metazoa</taxon>
        <taxon>Ecdysozoa</taxon>
        <taxon>Nematoda</taxon>
        <taxon>Chromadorea</taxon>
        <taxon>Rhabditida</taxon>
        <taxon>Rhabditina</taxon>
        <taxon>Rhabditomorpha</taxon>
        <taxon>Rhabditoidea</taxon>
        <taxon>Rhabditidae</taxon>
        <taxon>Peloderinae</taxon>
        <taxon>Caenorhabditis</taxon>
    </lineage>
</organism>
<dbReference type="WormBase" id="CBG10230">
    <property type="protein sequence ID" value="CBP38700"/>
    <property type="gene ID" value="WBGene00031663"/>
</dbReference>
<dbReference type="GO" id="GO:0005085">
    <property type="term" value="F:guanyl-nucleotide exchange factor activity"/>
    <property type="evidence" value="ECO:0000318"/>
    <property type="project" value="GO_Central"/>
</dbReference>
<dbReference type="eggNOG" id="KOG1729">
    <property type="taxonomic scope" value="Eukaryota"/>
</dbReference>
<keyword evidence="5 7" id="KW-0863">Zinc-finger</keyword>
<dbReference type="SMART" id="SM00064">
    <property type="entry name" value="FYVE"/>
    <property type="match status" value="1"/>
</dbReference>
<comment type="subcellular location">
    <subcellularLocation>
        <location evidence="1">Cytoplasm</location>
    </subcellularLocation>
</comment>
<dbReference type="InterPro" id="IPR011011">
    <property type="entry name" value="Znf_FYVE_PHD"/>
</dbReference>
<dbReference type="RefSeq" id="XP_002631965.1">
    <property type="nucleotide sequence ID" value="XM_002631919.1"/>
</dbReference>
<dbReference type="GO" id="GO:0005737">
    <property type="term" value="C:cytoplasm"/>
    <property type="evidence" value="ECO:0000318"/>
    <property type="project" value="GO_Central"/>
</dbReference>
<dbReference type="InterPro" id="IPR001849">
    <property type="entry name" value="PH_domain"/>
</dbReference>
<dbReference type="PROSITE" id="PS50178">
    <property type="entry name" value="ZF_FYVE"/>
    <property type="match status" value="1"/>
</dbReference>
<keyword evidence="12" id="KW-1185">Reference proteome</keyword>
<evidence type="ECO:0000256" key="8">
    <source>
        <dbReference type="SAM" id="MobiDB-lite"/>
    </source>
</evidence>
<dbReference type="InterPro" id="IPR000306">
    <property type="entry name" value="Znf_FYVE"/>
</dbReference>
<dbReference type="Pfam" id="PF01363">
    <property type="entry name" value="FYVE"/>
    <property type="match status" value="1"/>
</dbReference>
<feature type="region of interest" description="Disordered" evidence="8">
    <location>
        <begin position="52"/>
        <end position="111"/>
    </location>
</feature>
<dbReference type="STRING" id="6238.A8XAT2"/>
<evidence type="ECO:0000313" key="13">
    <source>
        <dbReference type="WormBase" id="CBG10230"/>
    </source>
</evidence>
<evidence type="ECO:0000259" key="9">
    <source>
        <dbReference type="PROSITE" id="PS50003"/>
    </source>
</evidence>
<sequence length="713" mass="80829">MAYGRKPIDIEDSFDYSSDERSSSPLATRLSEARQGVRDMIAKWNAQECARNSKLGKTPSSLTRLHSEDKVKKYKEERTAPPPDQYTCETSTSSTEPRQTVRQSISSTPQQFQKNTESEFDAFFKKLRSHHKFLKIVSEGKLNVYKNARYFIKEGPVKKQSRNKKQTRHLVLFTDLLCVCRLKRSWKSKNFNVKKSYFLDISEIQISPDTPEGGEVLEILSAVKSFSFYFEKKEEKTTWENAIRHSQEQASKRIGRKNLEQHMDLKLLKPIQVPKADVTECMIEGCGSSFTMLSKRRSCKNCGIAICSRCVGRAPLANTKYNQGNVCPDCNDKILEDCDAGTLFPDSITDVTKGKLRVKIGKKLRNPSSLFKKPQNFGLKKKNYEERKTDKIAADYVYIRDAKGAEKLRFVYIRKSDYTLRVFKSKYDSTIVGEAESLSPLQIMISPQAVNEFQRRHAGTRLDVLYVSIKNNSAELRIFKEMTKRMNMTATIDLANVLKISLKSSGAGRGKKATFEYKTKRGFGIVARRCYQWINDWDIRTELVDGVGYTFETSDSQLTKLAFEKHIGNIIDSFSVKKVEIKAKEGMYGPLKALGSALRNSGSIIKRFDCEGNHITFEMMESIIKNASSQTALNNIFVPKLTPTEIRALVHYWAMGSRIDAFTCKISSESTIRGIVGAQVESTIARNIVIIVSADQTRARVSLVNGAVTLEKL</sequence>
<keyword evidence="2" id="KW-0963">Cytoplasm</keyword>
<feature type="compositionally biased region" description="Basic and acidic residues" evidence="8">
    <location>
        <begin position="65"/>
        <end position="79"/>
    </location>
</feature>
<gene>
    <name evidence="11 13" type="ORF">CBG10230</name>
    <name evidence="11" type="ORF">CBG_10230</name>
</gene>
<feature type="region of interest" description="Disordered" evidence="8">
    <location>
        <begin position="1"/>
        <end position="31"/>
    </location>
</feature>
<dbReference type="CTD" id="8573964"/>
<dbReference type="Proteomes" id="UP000008549">
    <property type="component" value="Unassembled WGS sequence"/>
</dbReference>
<name>A8XAT2_CAEBR</name>
<dbReference type="InterPro" id="IPR013083">
    <property type="entry name" value="Znf_RING/FYVE/PHD"/>
</dbReference>
<dbReference type="InterPro" id="IPR011993">
    <property type="entry name" value="PH-like_dom_sf"/>
</dbReference>
<dbReference type="SUPFAM" id="SSF57903">
    <property type="entry name" value="FYVE/PHD zinc finger"/>
    <property type="match status" value="1"/>
</dbReference>
<dbReference type="PANTHER" id="PTHR12673">
    <property type="entry name" value="FACIOGENITAL DYSPLASIA PROTEIN"/>
    <property type="match status" value="1"/>
</dbReference>
<keyword evidence="3" id="KW-0344">Guanine-nucleotide releasing factor</keyword>
<evidence type="ECO:0000256" key="2">
    <source>
        <dbReference type="ARBA" id="ARBA00022490"/>
    </source>
</evidence>
<dbReference type="KEGG" id="cbr:CBG_10230"/>
<evidence type="ECO:0000256" key="1">
    <source>
        <dbReference type="ARBA" id="ARBA00004496"/>
    </source>
</evidence>
<evidence type="ECO:0000259" key="10">
    <source>
        <dbReference type="PROSITE" id="PS50178"/>
    </source>
</evidence>
<evidence type="ECO:0000256" key="3">
    <source>
        <dbReference type="ARBA" id="ARBA00022658"/>
    </source>
</evidence>
<dbReference type="PANTHER" id="PTHR12673:SF267">
    <property type="entry name" value="PROTEIN CBG10230"/>
    <property type="match status" value="1"/>
</dbReference>
<dbReference type="SMART" id="SM00233">
    <property type="entry name" value="PH"/>
    <property type="match status" value="1"/>
</dbReference>
<dbReference type="GO" id="GO:0008270">
    <property type="term" value="F:zinc ion binding"/>
    <property type="evidence" value="ECO:0007669"/>
    <property type="project" value="UniProtKB-KW"/>
</dbReference>
<proteinExistence type="predicted"/>
<dbReference type="InterPro" id="IPR017455">
    <property type="entry name" value="Znf_FYVE-rel"/>
</dbReference>
<dbReference type="GeneID" id="8573964"/>
<dbReference type="Pfam" id="PF00169">
    <property type="entry name" value="PH"/>
    <property type="match status" value="1"/>
</dbReference>
<reference evidence="11 12" key="1">
    <citation type="journal article" date="2003" name="PLoS Biol.">
        <title>The genome sequence of Caenorhabditis briggsae: a platform for comparative genomics.</title>
        <authorList>
            <person name="Stein L.D."/>
            <person name="Bao Z."/>
            <person name="Blasiar D."/>
            <person name="Blumenthal T."/>
            <person name="Brent M.R."/>
            <person name="Chen N."/>
            <person name="Chinwalla A."/>
            <person name="Clarke L."/>
            <person name="Clee C."/>
            <person name="Coghlan A."/>
            <person name="Coulson A."/>
            <person name="D'Eustachio P."/>
            <person name="Fitch D.H."/>
            <person name="Fulton L.A."/>
            <person name="Fulton R.E."/>
            <person name="Griffiths-Jones S."/>
            <person name="Harris T.W."/>
            <person name="Hillier L.W."/>
            <person name="Kamath R."/>
            <person name="Kuwabara P.E."/>
            <person name="Mardis E.R."/>
            <person name="Marra M.A."/>
            <person name="Miner T.L."/>
            <person name="Minx P."/>
            <person name="Mullikin J.C."/>
            <person name="Plumb R.W."/>
            <person name="Rogers J."/>
            <person name="Schein J.E."/>
            <person name="Sohrmann M."/>
            <person name="Spieth J."/>
            <person name="Stajich J.E."/>
            <person name="Wei C."/>
            <person name="Willey D."/>
            <person name="Wilson R.K."/>
            <person name="Durbin R."/>
            <person name="Waterston R.H."/>
        </authorList>
    </citation>
    <scope>NUCLEOTIDE SEQUENCE [LARGE SCALE GENOMIC DNA]</scope>
    <source>
        <strain evidence="11 12">AF16</strain>
    </source>
</reference>
<dbReference type="SUPFAM" id="SSF50729">
    <property type="entry name" value="PH domain-like"/>
    <property type="match status" value="1"/>
</dbReference>
<protein>
    <submittedName>
        <fullName evidence="11">Protein CBG10230</fullName>
    </submittedName>
</protein>
<dbReference type="EMBL" id="HE600905">
    <property type="protein sequence ID" value="CAP29747.1"/>
    <property type="molecule type" value="Genomic_DNA"/>
</dbReference>
<dbReference type="AlphaFoldDB" id="A8XAT2"/>
<feature type="domain" description="FYVE-type" evidence="10">
    <location>
        <begin position="286"/>
        <end position="335"/>
    </location>
</feature>
<dbReference type="PROSITE" id="PS50003">
    <property type="entry name" value="PH_DOMAIN"/>
    <property type="match status" value="1"/>
</dbReference>
<evidence type="ECO:0000313" key="11">
    <source>
        <dbReference type="EMBL" id="CAP29747.1"/>
    </source>
</evidence>
<evidence type="ECO:0000256" key="5">
    <source>
        <dbReference type="ARBA" id="ARBA00022771"/>
    </source>
</evidence>
<keyword evidence="6" id="KW-0862">Zinc</keyword>
<feature type="domain" description="PH" evidence="9">
    <location>
        <begin position="150"/>
        <end position="248"/>
    </location>
</feature>
<reference evidence="11 12" key="2">
    <citation type="journal article" date="2011" name="PLoS Genet.">
        <title>Caenorhabditis briggsae recombinant inbred line genotypes reveal inter-strain incompatibility and the evolution of recombination.</title>
        <authorList>
            <person name="Ross J.A."/>
            <person name="Koboldt D.C."/>
            <person name="Staisch J.E."/>
            <person name="Chamberlin H.M."/>
            <person name="Gupta B.P."/>
            <person name="Miller R.D."/>
            <person name="Baird S.E."/>
            <person name="Haag E.S."/>
        </authorList>
    </citation>
    <scope>NUCLEOTIDE SEQUENCE [LARGE SCALE GENOMIC DNA]</scope>
    <source>
        <strain evidence="11 12">AF16</strain>
    </source>
</reference>
<evidence type="ECO:0000313" key="12">
    <source>
        <dbReference type="Proteomes" id="UP000008549"/>
    </source>
</evidence>
<keyword evidence="4" id="KW-0479">Metal-binding</keyword>
<evidence type="ECO:0000256" key="7">
    <source>
        <dbReference type="PROSITE-ProRule" id="PRU00091"/>
    </source>
</evidence>
<dbReference type="CDD" id="cd15723">
    <property type="entry name" value="FYVE_protrudin"/>
    <property type="match status" value="1"/>
</dbReference>
<dbReference type="Gene3D" id="3.30.40.10">
    <property type="entry name" value="Zinc/RING finger domain, C3HC4 (zinc finger)"/>
    <property type="match status" value="1"/>
</dbReference>
<feature type="compositionally biased region" description="Polar residues" evidence="8">
    <location>
        <begin position="87"/>
        <end position="111"/>
    </location>
</feature>
<dbReference type="InterPro" id="IPR051092">
    <property type="entry name" value="FYVE_RhoGEF_PH"/>
</dbReference>
<accession>A8XAT2</accession>
<dbReference type="HOGENOM" id="CLU_387446_0_0_1"/>
<evidence type="ECO:0000256" key="6">
    <source>
        <dbReference type="ARBA" id="ARBA00022833"/>
    </source>
</evidence>
<dbReference type="Gene3D" id="2.30.29.30">
    <property type="entry name" value="Pleckstrin-homology domain (PH domain)/Phosphotyrosine-binding domain (PTB)"/>
    <property type="match status" value="1"/>
</dbReference>
<dbReference type="InParanoid" id="A8XAT2"/>
<evidence type="ECO:0000256" key="4">
    <source>
        <dbReference type="ARBA" id="ARBA00022723"/>
    </source>
</evidence>